<keyword evidence="2" id="KW-1185">Reference proteome</keyword>
<organism evidence="1 2">
    <name type="scientific">Paraclostridium sordellii</name>
    <name type="common">Clostridium sordellii</name>
    <dbReference type="NCBI Taxonomy" id="1505"/>
    <lineage>
        <taxon>Bacteria</taxon>
        <taxon>Bacillati</taxon>
        <taxon>Bacillota</taxon>
        <taxon>Clostridia</taxon>
        <taxon>Peptostreptococcales</taxon>
        <taxon>Peptostreptococcaceae</taxon>
        <taxon>Paraclostridium</taxon>
    </lineage>
</organism>
<evidence type="ECO:0000313" key="2">
    <source>
        <dbReference type="Proteomes" id="UP000032811"/>
    </source>
</evidence>
<dbReference type="RefSeq" id="WP_057545218.1">
    <property type="nucleotide sequence ID" value="NZ_CDLJ01000002.1"/>
</dbReference>
<gene>
    <name evidence="1" type="ORF">ATCC9714_21031</name>
</gene>
<proteinExistence type="predicted"/>
<accession>A0ABM9RQ86</accession>
<name>A0ABM9RQ86_PARSO</name>
<dbReference type="GeneID" id="97537938"/>
<reference evidence="1 2" key="1">
    <citation type="submission" date="2014-11" db="EMBL/GenBank/DDBJ databases">
        <authorList>
            <person name="Aslett M.A."/>
            <person name="De Silva N."/>
        </authorList>
    </citation>
    <scope>NUCLEOTIDE SEQUENCE [LARGE SCALE GENOMIC DNA]</scope>
    <source>
        <strain evidence="1 2">ATCC9714</strain>
    </source>
</reference>
<protein>
    <submittedName>
        <fullName evidence="1">Uncharacterized protein</fullName>
    </submittedName>
</protein>
<dbReference type="Proteomes" id="UP000032811">
    <property type="component" value="Chromosome 1"/>
</dbReference>
<evidence type="ECO:0000313" key="1">
    <source>
        <dbReference type="EMBL" id="CEJ74215.1"/>
    </source>
</evidence>
<dbReference type="EMBL" id="LN679998">
    <property type="protein sequence ID" value="CEJ74215.1"/>
    <property type="molecule type" value="Genomic_DNA"/>
</dbReference>
<sequence>MYDIKNFTKTPIDKLSKLKVGDKLEILTYKKDRKIIIIKKDLNLYTVIEQGFSYREFKNIKIEQLKKLLKKLQNWEFPRSNKYFLKVVPSVECEQLTLLNNSNKYNITIDNNKYIKKFFNKFKIFENDIKNNIYNILPEIIDFKPHKIKPAYHLKRRGLTIFEYKIVVDGNNFRAGYTINNKNVELFYITTTTIKKDFVKELENSNLTD</sequence>